<dbReference type="InterPro" id="IPR006162">
    <property type="entry name" value="Ppantetheine_attach_site"/>
</dbReference>
<dbReference type="InterPro" id="IPR036291">
    <property type="entry name" value="NAD(P)-bd_dom_sf"/>
</dbReference>
<dbReference type="Pfam" id="PF23114">
    <property type="entry name" value="NAD-bd_HRPKS_sdrA"/>
    <property type="match status" value="1"/>
</dbReference>
<keyword evidence="2" id="KW-0597">Phosphoprotein</keyword>
<dbReference type="EMBL" id="JAGPYM010000014">
    <property type="protein sequence ID" value="KAH6887502.1"/>
    <property type="molecule type" value="Genomic_DNA"/>
</dbReference>
<dbReference type="Pfam" id="PF00109">
    <property type="entry name" value="ketoacyl-synt"/>
    <property type="match status" value="1"/>
</dbReference>
<dbReference type="GO" id="GO:0004312">
    <property type="term" value="F:fatty acid synthase activity"/>
    <property type="evidence" value="ECO:0007669"/>
    <property type="project" value="TreeGrafter"/>
</dbReference>
<dbReference type="SMART" id="SM00823">
    <property type="entry name" value="PKS_PP"/>
    <property type="match status" value="1"/>
</dbReference>
<dbReference type="SUPFAM" id="SSF52151">
    <property type="entry name" value="FabD/lysophospholipase-like"/>
    <property type="match status" value="1"/>
</dbReference>
<dbReference type="InterPro" id="IPR049551">
    <property type="entry name" value="PKS_DH_C"/>
</dbReference>
<evidence type="ECO:0000256" key="4">
    <source>
        <dbReference type="ARBA" id="ARBA00023002"/>
    </source>
</evidence>
<dbReference type="PANTHER" id="PTHR43775:SF13">
    <property type="entry name" value="POLYKETIDE SYNTHASE 1"/>
    <property type="match status" value="1"/>
</dbReference>
<keyword evidence="1" id="KW-0596">Phosphopantetheine</keyword>
<evidence type="ECO:0000256" key="1">
    <source>
        <dbReference type="ARBA" id="ARBA00022450"/>
    </source>
</evidence>
<dbReference type="InterPro" id="IPR014030">
    <property type="entry name" value="Ketoacyl_synth_N"/>
</dbReference>
<dbReference type="InterPro" id="IPR036736">
    <property type="entry name" value="ACP-like_sf"/>
</dbReference>
<gene>
    <name evidence="11" type="ORF">B0T10DRAFT_574546</name>
</gene>
<dbReference type="GO" id="GO:0016491">
    <property type="term" value="F:oxidoreductase activity"/>
    <property type="evidence" value="ECO:0007669"/>
    <property type="project" value="UniProtKB-KW"/>
</dbReference>
<dbReference type="InterPro" id="IPR049552">
    <property type="entry name" value="PKS_DH_N"/>
</dbReference>
<dbReference type="OrthoDB" id="329835at2759"/>
<dbReference type="Pfam" id="PF08240">
    <property type="entry name" value="ADH_N"/>
    <property type="match status" value="1"/>
</dbReference>
<organism evidence="11 12">
    <name type="scientific">Thelonectria olida</name>
    <dbReference type="NCBI Taxonomy" id="1576542"/>
    <lineage>
        <taxon>Eukaryota</taxon>
        <taxon>Fungi</taxon>
        <taxon>Dikarya</taxon>
        <taxon>Ascomycota</taxon>
        <taxon>Pezizomycotina</taxon>
        <taxon>Sordariomycetes</taxon>
        <taxon>Hypocreomycetidae</taxon>
        <taxon>Hypocreales</taxon>
        <taxon>Nectriaceae</taxon>
        <taxon>Thelonectria</taxon>
    </lineage>
</organism>
<reference evidence="11 12" key="1">
    <citation type="journal article" date="2021" name="Nat. Commun.">
        <title>Genetic determinants of endophytism in the Arabidopsis root mycobiome.</title>
        <authorList>
            <person name="Mesny F."/>
            <person name="Miyauchi S."/>
            <person name="Thiergart T."/>
            <person name="Pickel B."/>
            <person name="Atanasova L."/>
            <person name="Karlsson M."/>
            <person name="Huettel B."/>
            <person name="Barry K.W."/>
            <person name="Haridas S."/>
            <person name="Chen C."/>
            <person name="Bauer D."/>
            <person name="Andreopoulos W."/>
            <person name="Pangilinan J."/>
            <person name="LaButti K."/>
            <person name="Riley R."/>
            <person name="Lipzen A."/>
            <person name="Clum A."/>
            <person name="Drula E."/>
            <person name="Henrissat B."/>
            <person name="Kohler A."/>
            <person name="Grigoriev I.V."/>
            <person name="Martin F.M."/>
            <person name="Hacquard S."/>
        </authorList>
    </citation>
    <scope>NUCLEOTIDE SEQUENCE [LARGE SCALE GENOMIC DNA]</scope>
    <source>
        <strain evidence="11 12">MPI-CAGE-CH-0241</strain>
    </source>
</reference>
<dbReference type="Pfam" id="PF08659">
    <property type="entry name" value="KR"/>
    <property type="match status" value="1"/>
</dbReference>
<evidence type="ECO:0000256" key="5">
    <source>
        <dbReference type="ARBA" id="ARBA00023268"/>
    </source>
</evidence>
<dbReference type="SMART" id="SM00827">
    <property type="entry name" value="PKS_AT"/>
    <property type="match status" value="1"/>
</dbReference>
<dbReference type="SUPFAM" id="SSF47336">
    <property type="entry name" value="ACP-like"/>
    <property type="match status" value="1"/>
</dbReference>
<evidence type="ECO:0000313" key="12">
    <source>
        <dbReference type="Proteomes" id="UP000777438"/>
    </source>
</evidence>
<dbReference type="InterPro" id="IPR020841">
    <property type="entry name" value="PKS_Beta-ketoAc_synthase_dom"/>
</dbReference>
<dbReference type="PROSITE" id="PS00606">
    <property type="entry name" value="KS3_1"/>
    <property type="match status" value="1"/>
</dbReference>
<dbReference type="InterPro" id="IPR001227">
    <property type="entry name" value="Ac_transferase_dom_sf"/>
</dbReference>
<evidence type="ECO:0000259" key="10">
    <source>
        <dbReference type="PROSITE" id="PS52019"/>
    </source>
</evidence>
<dbReference type="Pfam" id="PF00698">
    <property type="entry name" value="Acyl_transf_1"/>
    <property type="match status" value="1"/>
</dbReference>
<dbReference type="SMART" id="SM00829">
    <property type="entry name" value="PKS_ER"/>
    <property type="match status" value="1"/>
</dbReference>
<dbReference type="CDD" id="cd05195">
    <property type="entry name" value="enoyl_red"/>
    <property type="match status" value="1"/>
</dbReference>
<dbReference type="InterPro" id="IPR020807">
    <property type="entry name" value="PKS_DH"/>
</dbReference>
<dbReference type="InterPro" id="IPR056501">
    <property type="entry name" value="NAD-bd_HRPKS_sdrA"/>
</dbReference>
<dbReference type="PROSITE" id="PS52004">
    <property type="entry name" value="KS3_2"/>
    <property type="match status" value="1"/>
</dbReference>
<dbReference type="SUPFAM" id="SSF50129">
    <property type="entry name" value="GroES-like"/>
    <property type="match status" value="1"/>
</dbReference>
<feature type="compositionally biased region" description="Polar residues" evidence="7">
    <location>
        <begin position="1270"/>
        <end position="1285"/>
    </location>
</feature>
<dbReference type="PROSITE" id="PS50075">
    <property type="entry name" value="CARRIER"/>
    <property type="match status" value="1"/>
</dbReference>
<dbReference type="InterPro" id="IPR013968">
    <property type="entry name" value="PKS_KR"/>
</dbReference>
<dbReference type="GO" id="GO:1901336">
    <property type="term" value="P:lactone biosynthetic process"/>
    <property type="evidence" value="ECO:0007669"/>
    <property type="project" value="UniProtKB-ARBA"/>
</dbReference>
<evidence type="ECO:0000259" key="8">
    <source>
        <dbReference type="PROSITE" id="PS50075"/>
    </source>
</evidence>
<dbReference type="InterPro" id="IPR011032">
    <property type="entry name" value="GroES-like_sf"/>
</dbReference>
<dbReference type="InterPro" id="IPR020843">
    <property type="entry name" value="ER"/>
</dbReference>
<evidence type="ECO:0000256" key="3">
    <source>
        <dbReference type="ARBA" id="ARBA00022679"/>
    </source>
</evidence>
<evidence type="ECO:0000256" key="2">
    <source>
        <dbReference type="ARBA" id="ARBA00022553"/>
    </source>
</evidence>
<dbReference type="PROSITE" id="PS51257">
    <property type="entry name" value="PROKAR_LIPOPROTEIN"/>
    <property type="match status" value="1"/>
</dbReference>
<dbReference type="Pfam" id="PF16197">
    <property type="entry name" value="KAsynt_C_assoc"/>
    <property type="match status" value="1"/>
</dbReference>
<dbReference type="InterPro" id="IPR016036">
    <property type="entry name" value="Malonyl_transacylase_ACP-bd"/>
</dbReference>
<feature type="region of interest" description="N-terminal hotdog fold" evidence="6">
    <location>
        <begin position="918"/>
        <end position="1056"/>
    </location>
</feature>
<feature type="domain" description="Ketosynthase family 3 (KS3)" evidence="9">
    <location>
        <begin position="9"/>
        <end position="434"/>
    </location>
</feature>
<dbReference type="InterPro" id="IPR020806">
    <property type="entry name" value="PKS_PP-bd"/>
</dbReference>
<dbReference type="PROSITE" id="PS52019">
    <property type="entry name" value="PKS_MFAS_DH"/>
    <property type="match status" value="1"/>
</dbReference>
<dbReference type="InterPro" id="IPR016035">
    <property type="entry name" value="Acyl_Trfase/lysoPLipase"/>
</dbReference>
<sequence length="2213" mass="240297">MDTQSDKKVMPIAIVGMSCRLSGDVSNLDDFWTLVSRSRDGWGPVPKDRFNSDAYYHPSPQKKGCFNQKGGYFMDRDFSKFDAPFFQVTAQEAMAMDPQQRQLLECTYEALENAGFPKEYVSGKNMGVFVGGTSSDYRQGSLKDLNEVPTFDATGNHQSIQAGRISYLFDLRGPCFAVDTACSSGLYALHSAVQCLRNGEADSAIVAGCNLHMQPDDTISMSMLGVFNNAGKTYAFDERAKSGFARGEGVGCLVLKPLDQAIKDNDKIRSIIANTGINHDGKTVGLATPSGEAQEILMREVYSRAGISPEETGFVEAHGTGTKVGDPIEAGAIYRVFGSGRTKRFPLYMGSVKTNIGHLENVSGLISVIKASLMLEKGFILPNINFETPNPAIPLDKWNVKVPTSIRPWPKNKRFISVNNFGFGGSNAHVVLERFPTALSDLPMSSKNDAPKLFVLSANDEEAAKRVGSQLGIYIEQHPEVFQKRLVSDLAYTLGERRTHFPWRVAMVASSCDELALSLNGSGTIPTRSSTAPKVAFVYTGQGAQWAQMGKELMDSHPIFYNTVKAASDYLLSIGSEFDLLEELVKSGKESIVGQAHISQPICSAIQLGLTDLLSSWGVKPSMVIGHSSGEIAAAYATGAISLEDAMSVAYYRGQVASNLRVKHPELHGTMLAVGAGPEEVRGIIKKLGLKDVGIACENSPSSVTASGDEEDIDKLAAELESQSTFHRKLRIGVAYHSTHMQRVADEYMGALKTISPQSVDGVEFYSSLLGTKLDSSTSLGASYWVDNLTKPVLFSSALKKMYTDSQPDLIVEVGPHAALKGPIKQILKDISPKAAQDVSYYSALVRNQDASSTAVRLAGDLFLKGQRLDLAAVNQTRTGRDKPFLITDFAPYPWSEHKYWFETRASKQHRFKPFGRHDLLGLLEDSYSEANPSWRNIINTDDIPWLKDHRMQSLATFPLAGYMCMVVEAASQRAQLRGIKPELITGFRTRELQVSKALILDDGAHYETLVTFNAYAEGTRSYSNDWDEFRISSWTSSRGWLEHCRGLIGVKQQRNANPVTTGKLQGAAYRREKIVDVPGGELSLERFYSELADRGAGYSSVFQLQPDSGLKVQGEYSTGKVVVPDTLATMPHHHEPPSILPAAFMDICLQLILSILGAGRDEMPSLFMPSAIKEMDLNLTFPNQAGQQVQVVAHGRPDFNSPGPIDFHLDVWRDTEAEPVLKLVGVRMTPVTSDLGESQSPRSLCYKVEWEPLGGKPKSAEESEVNGDVTHTNGVTNGHINGETSGDEIEEETKVVKDAEIIIITSRSRSDPLVSALSNLMQGLSGSKPSVSSFANVQLSTSARYISLSELDAPLLHGMSQETFERLQQLLLTCGSMLWVTSGAYRFAEKPQNNLIQGFLRTIRSENSKVAATLDLDPNSLLQDSDRADLISRALIASLATPEDGSPVDFEFSEEDGALVVPRVVDQDDMNLELFRETQPSAPYLQDFVQPGRRFSIAVGTYGAMDSLYWKDEPEMPLAPNDIEVKVAATGMNFKDVVIAMGQVASPYLGVECSGTVARIGSHVTSLQVGDRVCAMSHGAYSTYARCLATSAAVIPEDMTFEVAASVPVVYSTAYYGLFDLGRLEAGEKILIHAASGGVGQAAIQLAQMVGAEIYATVGSAEKKQHIIDTYGVPENHIFYSRDTDFGPALREATGGHGVDVVINSLAGDLLRETWDCLAKFGRFIEIGKRDITSNTRLEMAKFAYNCTFSSVDLTLVADERPKIMGRVLTAVMDLLAQKTINPIGPITTVGISEVETALRKLQSGKTSGKVVVSHVGDGQVQATHPDPSADMMQGDVTYVIIGGTGGLGRSMAKRMVQRGARHIVLLSRSGKVTSELSRLIEDCRVLGAAIHVKSCDVANENSVNALISEVQELLPPVRGVIHAAMVLMDVLFEKMTFEQYESVVRSKVDGAWNMHKALHGVPLDFFIVLSSVAGIVGNRGQAAYAAANTFLDAFVHHRRRHGLAASSLDLTAVEGVGYLAEKSARQTEVLKNLSGNTMGEAEVLALVEFAIEGKVSSTCHDQCITGLSIEDPANLPYYASDGKFAHLRSAALANSADDAGADGAANVALSTRVQQTITIEDAQEVVTGGIKEKLGAILMIAPEVMEAEQARTSITALGLDSLNAIELRNWIGKELQAHLQVLELLTSGSMRDLAGLILRKTRLKGVWTATE</sequence>
<dbReference type="Pfam" id="PF02801">
    <property type="entry name" value="Ketoacyl-synt_C"/>
    <property type="match status" value="1"/>
</dbReference>
<accession>A0A9P9ANS3</accession>
<dbReference type="GO" id="GO:0004315">
    <property type="term" value="F:3-oxoacyl-[acyl-carrier-protein] synthase activity"/>
    <property type="evidence" value="ECO:0007669"/>
    <property type="project" value="InterPro"/>
</dbReference>
<evidence type="ECO:0000256" key="7">
    <source>
        <dbReference type="SAM" id="MobiDB-lite"/>
    </source>
</evidence>
<feature type="region of interest" description="Disordered" evidence="7">
    <location>
        <begin position="1256"/>
        <end position="1290"/>
    </location>
</feature>
<dbReference type="InterPro" id="IPR050091">
    <property type="entry name" value="PKS_NRPS_Biosynth_Enz"/>
</dbReference>
<dbReference type="InterPro" id="IPR042104">
    <property type="entry name" value="PKS_dehydratase_sf"/>
</dbReference>
<dbReference type="CDD" id="cd00833">
    <property type="entry name" value="PKS"/>
    <property type="match status" value="1"/>
</dbReference>
<dbReference type="Gene3D" id="3.40.47.10">
    <property type="match status" value="1"/>
</dbReference>
<dbReference type="InterPro" id="IPR057326">
    <property type="entry name" value="KR_dom"/>
</dbReference>
<name>A0A9P9ANS3_9HYPO</name>
<feature type="active site" description="Proton donor; for dehydratase activity" evidence="6">
    <location>
        <position position="1147"/>
    </location>
</feature>
<dbReference type="InterPro" id="IPR014031">
    <property type="entry name" value="Ketoacyl_synth_C"/>
</dbReference>
<dbReference type="SMART" id="SM00826">
    <property type="entry name" value="PKS_DH"/>
    <property type="match status" value="1"/>
</dbReference>
<dbReference type="InterPro" id="IPR016039">
    <property type="entry name" value="Thiolase-like"/>
</dbReference>
<dbReference type="Gene3D" id="3.40.50.720">
    <property type="entry name" value="NAD(P)-binding Rossmann-like Domain"/>
    <property type="match status" value="1"/>
</dbReference>
<dbReference type="Gene3D" id="3.10.129.110">
    <property type="entry name" value="Polyketide synthase dehydratase"/>
    <property type="match status" value="1"/>
</dbReference>
<keyword evidence="5" id="KW-0511">Multifunctional enzyme</keyword>
<dbReference type="FunFam" id="3.40.50.720:FF:000209">
    <property type="entry name" value="Polyketide synthase Pks12"/>
    <property type="match status" value="1"/>
</dbReference>
<dbReference type="InterPro" id="IPR032821">
    <property type="entry name" value="PKS_assoc"/>
</dbReference>
<dbReference type="SMART" id="SM00825">
    <property type="entry name" value="PKS_KS"/>
    <property type="match status" value="1"/>
</dbReference>
<keyword evidence="12" id="KW-1185">Reference proteome</keyword>
<dbReference type="SMART" id="SM00822">
    <property type="entry name" value="PKS_KR"/>
    <property type="match status" value="1"/>
</dbReference>
<dbReference type="PROSITE" id="PS00012">
    <property type="entry name" value="PHOSPHOPANTETHEINE"/>
    <property type="match status" value="1"/>
</dbReference>
<dbReference type="GO" id="GO:0006633">
    <property type="term" value="P:fatty acid biosynthetic process"/>
    <property type="evidence" value="ECO:0007669"/>
    <property type="project" value="InterPro"/>
</dbReference>
<feature type="region of interest" description="C-terminal hotdog fold" evidence="6">
    <location>
        <begin position="1080"/>
        <end position="1238"/>
    </location>
</feature>
<dbReference type="InterPro" id="IPR014043">
    <property type="entry name" value="Acyl_transferase_dom"/>
</dbReference>
<dbReference type="SUPFAM" id="SSF55048">
    <property type="entry name" value="Probable ACP-binding domain of malonyl-CoA ACP transacylase"/>
    <property type="match status" value="1"/>
</dbReference>
<dbReference type="PANTHER" id="PTHR43775">
    <property type="entry name" value="FATTY ACID SYNTHASE"/>
    <property type="match status" value="1"/>
</dbReference>
<proteinExistence type="predicted"/>
<protein>
    <submittedName>
        <fullName evidence="11">Polyketide synthase</fullName>
    </submittedName>
</protein>
<evidence type="ECO:0000256" key="6">
    <source>
        <dbReference type="PROSITE-ProRule" id="PRU01363"/>
    </source>
</evidence>
<dbReference type="Pfam" id="PF14765">
    <property type="entry name" value="PS-DH"/>
    <property type="match status" value="1"/>
</dbReference>
<dbReference type="GO" id="GO:0030639">
    <property type="term" value="P:polyketide biosynthetic process"/>
    <property type="evidence" value="ECO:0007669"/>
    <property type="project" value="UniProtKB-ARBA"/>
</dbReference>
<dbReference type="Pfam" id="PF13602">
    <property type="entry name" value="ADH_zinc_N_2"/>
    <property type="match status" value="1"/>
</dbReference>
<dbReference type="GO" id="GO:0031177">
    <property type="term" value="F:phosphopantetheine binding"/>
    <property type="evidence" value="ECO:0007669"/>
    <property type="project" value="InterPro"/>
</dbReference>
<dbReference type="SUPFAM" id="SSF53901">
    <property type="entry name" value="Thiolase-like"/>
    <property type="match status" value="1"/>
</dbReference>
<dbReference type="InterPro" id="IPR009081">
    <property type="entry name" value="PP-bd_ACP"/>
</dbReference>
<dbReference type="SUPFAM" id="SSF51735">
    <property type="entry name" value="NAD(P)-binding Rossmann-fold domains"/>
    <property type="match status" value="2"/>
</dbReference>
<dbReference type="Pfam" id="PF00550">
    <property type="entry name" value="PP-binding"/>
    <property type="match status" value="1"/>
</dbReference>
<keyword evidence="4" id="KW-0560">Oxidoreductase</keyword>
<comment type="caution">
    <text evidence="11">The sequence shown here is derived from an EMBL/GenBank/DDBJ whole genome shotgun (WGS) entry which is preliminary data.</text>
</comment>
<feature type="domain" description="PKS/mFAS DH" evidence="10">
    <location>
        <begin position="918"/>
        <end position="1238"/>
    </location>
</feature>
<dbReference type="Gene3D" id="3.90.180.10">
    <property type="entry name" value="Medium-chain alcohol dehydrogenases, catalytic domain"/>
    <property type="match status" value="1"/>
</dbReference>
<dbReference type="InterPro" id="IPR013154">
    <property type="entry name" value="ADH-like_N"/>
</dbReference>
<dbReference type="Gene3D" id="3.40.366.10">
    <property type="entry name" value="Malonyl-Coenzyme A Acyl Carrier Protein, domain 2"/>
    <property type="match status" value="1"/>
</dbReference>
<keyword evidence="3" id="KW-0808">Transferase</keyword>
<dbReference type="Gene3D" id="1.10.1200.10">
    <property type="entry name" value="ACP-like"/>
    <property type="match status" value="1"/>
</dbReference>
<feature type="active site" description="Proton acceptor; for dehydratase activity" evidence="6">
    <location>
        <position position="950"/>
    </location>
</feature>
<dbReference type="Proteomes" id="UP000777438">
    <property type="component" value="Unassembled WGS sequence"/>
</dbReference>
<evidence type="ECO:0000313" key="11">
    <source>
        <dbReference type="EMBL" id="KAH6887502.1"/>
    </source>
</evidence>
<evidence type="ECO:0000259" key="9">
    <source>
        <dbReference type="PROSITE" id="PS52004"/>
    </source>
</evidence>
<dbReference type="InterPro" id="IPR018201">
    <property type="entry name" value="Ketoacyl_synth_AS"/>
</dbReference>
<dbReference type="InterPro" id="IPR049900">
    <property type="entry name" value="PKS_mFAS_DH"/>
</dbReference>
<feature type="domain" description="Carrier" evidence="8">
    <location>
        <begin position="2122"/>
        <end position="2203"/>
    </location>
</feature>
<dbReference type="Pfam" id="PF21089">
    <property type="entry name" value="PKS_DH_N"/>
    <property type="match status" value="1"/>
</dbReference>